<name>A0A538TXX5_UNCEI</name>
<dbReference type="CDD" id="cd02440">
    <property type="entry name" value="AdoMet_MTases"/>
    <property type="match status" value="1"/>
</dbReference>
<proteinExistence type="predicted"/>
<evidence type="ECO:0000256" key="1">
    <source>
        <dbReference type="SAM" id="MobiDB-lite"/>
    </source>
</evidence>
<dbReference type="Pfam" id="PF08241">
    <property type="entry name" value="Methyltransf_11"/>
    <property type="match status" value="1"/>
</dbReference>
<protein>
    <submittedName>
        <fullName evidence="3">Class I SAM-dependent methyltransferase</fullName>
    </submittedName>
</protein>
<dbReference type="InterPro" id="IPR029063">
    <property type="entry name" value="SAM-dependent_MTases_sf"/>
</dbReference>
<dbReference type="PANTHER" id="PTHR42912:SF93">
    <property type="entry name" value="N6-ADENOSINE-METHYLTRANSFERASE TMT1A"/>
    <property type="match status" value="1"/>
</dbReference>
<reference evidence="3 4" key="1">
    <citation type="journal article" date="2019" name="Nat. Microbiol.">
        <title>Mediterranean grassland soil C-N compound turnover is dependent on rainfall and depth, and is mediated by genomically divergent microorganisms.</title>
        <authorList>
            <person name="Diamond S."/>
            <person name="Andeer P.F."/>
            <person name="Li Z."/>
            <person name="Crits-Christoph A."/>
            <person name="Burstein D."/>
            <person name="Anantharaman K."/>
            <person name="Lane K.R."/>
            <person name="Thomas B.C."/>
            <person name="Pan C."/>
            <person name="Northen T.R."/>
            <person name="Banfield J.F."/>
        </authorList>
    </citation>
    <scope>NUCLEOTIDE SEQUENCE [LARGE SCALE GENOMIC DNA]</scope>
    <source>
        <strain evidence="3">WS_8</strain>
    </source>
</reference>
<evidence type="ECO:0000259" key="2">
    <source>
        <dbReference type="Pfam" id="PF08241"/>
    </source>
</evidence>
<evidence type="ECO:0000313" key="4">
    <source>
        <dbReference type="Proteomes" id="UP000316609"/>
    </source>
</evidence>
<accession>A0A538TXX5</accession>
<dbReference type="AlphaFoldDB" id="A0A538TXX5"/>
<keyword evidence="3" id="KW-0808">Transferase</keyword>
<dbReference type="EMBL" id="VBOY01000009">
    <property type="protein sequence ID" value="TMQ68441.1"/>
    <property type="molecule type" value="Genomic_DNA"/>
</dbReference>
<dbReference type="InterPro" id="IPR050508">
    <property type="entry name" value="Methyltransf_Superfamily"/>
</dbReference>
<comment type="caution">
    <text evidence="3">The sequence shown here is derived from an EMBL/GenBank/DDBJ whole genome shotgun (WGS) entry which is preliminary data.</text>
</comment>
<dbReference type="SUPFAM" id="SSF53335">
    <property type="entry name" value="S-adenosyl-L-methionine-dependent methyltransferases"/>
    <property type="match status" value="1"/>
</dbReference>
<gene>
    <name evidence="3" type="ORF">E6K78_01145</name>
</gene>
<dbReference type="Gene3D" id="3.40.50.150">
    <property type="entry name" value="Vaccinia Virus protein VP39"/>
    <property type="match status" value="1"/>
</dbReference>
<feature type="domain" description="Methyltransferase type 11" evidence="2">
    <location>
        <begin position="88"/>
        <end position="180"/>
    </location>
</feature>
<keyword evidence="3" id="KW-0489">Methyltransferase</keyword>
<feature type="region of interest" description="Disordered" evidence="1">
    <location>
        <begin position="23"/>
        <end position="42"/>
    </location>
</feature>
<sequence>MYDSVCRFDAHDEDPEFSRLRLAPRTGQRPGGTGRLKPDPIPPHVEQASVDYTTVTEMPGIGASHEQLARLYTRYAVAASLCVEKDVLEVACGAGPGLGYLASKAARVVGGDYTQELLRVARRHYGARISLLRLDAEALPFRSGVFDIVILYEAIYYLKDADEFVRESRRLLRPSGILLVCTVNPEWSDFNPSPFSRTYFSARDLRGLLARHGFNVEIQLAFPVVRDSLRRRVVSLIKRVAVATGAMPRTMNGKRLFKRVFFGSLAPIPAEVVEGMATACPLVSVTGDSRAPDHKIIFATGRKAG</sequence>
<organism evidence="3 4">
    <name type="scientific">Eiseniibacteriota bacterium</name>
    <dbReference type="NCBI Taxonomy" id="2212470"/>
    <lineage>
        <taxon>Bacteria</taxon>
        <taxon>Candidatus Eiseniibacteriota</taxon>
    </lineage>
</organism>
<evidence type="ECO:0000313" key="3">
    <source>
        <dbReference type="EMBL" id="TMQ68441.1"/>
    </source>
</evidence>
<dbReference type="InterPro" id="IPR013216">
    <property type="entry name" value="Methyltransf_11"/>
</dbReference>
<dbReference type="GO" id="GO:0008757">
    <property type="term" value="F:S-adenosylmethionine-dependent methyltransferase activity"/>
    <property type="evidence" value="ECO:0007669"/>
    <property type="project" value="InterPro"/>
</dbReference>
<dbReference type="PANTHER" id="PTHR42912">
    <property type="entry name" value="METHYLTRANSFERASE"/>
    <property type="match status" value="1"/>
</dbReference>
<dbReference type="GO" id="GO:0032259">
    <property type="term" value="P:methylation"/>
    <property type="evidence" value="ECO:0007669"/>
    <property type="project" value="UniProtKB-KW"/>
</dbReference>
<dbReference type="Proteomes" id="UP000316609">
    <property type="component" value="Unassembled WGS sequence"/>
</dbReference>